<organism evidence="1">
    <name type="scientific">marine sediment metagenome</name>
    <dbReference type="NCBI Taxonomy" id="412755"/>
    <lineage>
        <taxon>unclassified sequences</taxon>
        <taxon>metagenomes</taxon>
        <taxon>ecological metagenomes</taxon>
    </lineage>
</organism>
<sequence>MNDIAYMNDLEKSHDELCSVCGRALVAEASKHYKMCVECYEKELAKNVIIQAETQ</sequence>
<dbReference type="AlphaFoldDB" id="A0A0F9DZP2"/>
<gene>
    <name evidence="1" type="ORF">LCGC14_2216900</name>
</gene>
<name>A0A0F9DZP2_9ZZZZ</name>
<accession>A0A0F9DZP2</accession>
<reference evidence="1" key="1">
    <citation type="journal article" date="2015" name="Nature">
        <title>Complex archaea that bridge the gap between prokaryotes and eukaryotes.</title>
        <authorList>
            <person name="Spang A."/>
            <person name="Saw J.H."/>
            <person name="Jorgensen S.L."/>
            <person name="Zaremba-Niedzwiedzka K."/>
            <person name="Martijn J."/>
            <person name="Lind A.E."/>
            <person name="van Eijk R."/>
            <person name="Schleper C."/>
            <person name="Guy L."/>
            <person name="Ettema T.J."/>
        </authorList>
    </citation>
    <scope>NUCLEOTIDE SEQUENCE</scope>
</reference>
<dbReference type="EMBL" id="LAZR01029539">
    <property type="protein sequence ID" value="KKL59286.1"/>
    <property type="molecule type" value="Genomic_DNA"/>
</dbReference>
<evidence type="ECO:0000313" key="1">
    <source>
        <dbReference type="EMBL" id="KKL59286.1"/>
    </source>
</evidence>
<protein>
    <submittedName>
        <fullName evidence="1">Uncharacterized protein</fullName>
    </submittedName>
</protein>
<comment type="caution">
    <text evidence="1">The sequence shown here is derived from an EMBL/GenBank/DDBJ whole genome shotgun (WGS) entry which is preliminary data.</text>
</comment>
<proteinExistence type="predicted"/>